<dbReference type="Proteomes" id="UP001307889">
    <property type="component" value="Chromosome 4"/>
</dbReference>
<protein>
    <submittedName>
        <fullName evidence="3">Uncharacterized protein</fullName>
    </submittedName>
</protein>
<reference evidence="3 4" key="1">
    <citation type="submission" date="2023-09" db="EMBL/GenBank/DDBJ databases">
        <title>Nesidiocoris tenuis whole genome shotgun sequence.</title>
        <authorList>
            <person name="Shibata T."/>
            <person name="Shimoda M."/>
            <person name="Kobayashi T."/>
            <person name="Uehara T."/>
        </authorList>
    </citation>
    <scope>NUCLEOTIDE SEQUENCE [LARGE SCALE GENOMIC DNA]</scope>
    <source>
        <strain evidence="3 4">Japan</strain>
    </source>
</reference>
<dbReference type="InterPro" id="IPR004947">
    <property type="entry name" value="DNase_II"/>
</dbReference>
<proteinExistence type="inferred from homology"/>
<dbReference type="EMBL" id="AP028912">
    <property type="protein sequence ID" value="BES93531.1"/>
    <property type="molecule type" value="Genomic_DNA"/>
</dbReference>
<comment type="similarity">
    <text evidence="1">Belongs to the DNase II family.</text>
</comment>
<dbReference type="PANTHER" id="PTHR10858">
    <property type="entry name" value="DEOXYRIBONUCLEASE II"/>
    <property type="match status" value="1"/>
</dbReference>
<accession>A0ABN7AMT3</accession>
<organism evidence="3 4">
    <name type="scientific">Nesidiocoris tenuis</name>
    <dbReference type="NCBI Taxonomy" id="355587"/>
    <lineage>
        <taxon>Eukaryota</taxon>
        <taxon>Metazoa</taxon>
        <taxon>Ecdysozoa</taxon>
        <taxon>Arthropoda</taxon>
        <taxon>Hexapoda</taxon>
        <taxon>Insecta</taxon>
        <taxon>Pterygota</taxon>
        <taxon>Neoptera</taxon>
        <taxon>Paraneoptera</taxon>
        <taxon>Hemiptera</taxon>
        <taxon>Heteroptera</taxon>
        <taxon>Panheteroptera</taxon>
        <taxon>Cimicomorpha</taxon>
        <taxon>Miridae</taxon>
        <taxon>Dicyphina</taxon>
        <taxon>Nesidiocoris</taxon>
    </lineage>
</organism>
<dbReference type="CDD" id="cd09121">
    <property type="entry name" value="PLDc_DNaseII_2"/>
    <property type="match status" value="1"/>
</dbReference>
<name>A0ABN7AMT3_9HEMI</name>
<evidence type="ECO:0000256" key="2">
    <source>
        <dbReference type="ARBA" id="ARBA00022801"/>
    </source>
</evidence>
<keyword evidence="2" id="KW-0378">Hydrolase</keyword>
<gene>
    <name evidence="3" type="ORF">NTJ_06340</name>
</gene>
<evidence type="ECO:0000313" key="3">
    <source>
        <dbReference type="EMBL" id="BES93531.1"/>
    </source>
</evidence>
<evidence type="ECO:0000313" key="4">
    <source>
        <dbReference type="Proteomes" id="UP001307889"/>
    </source>
</evidence>
<dbReference type="CDD" id="cd09120">
    <property type="entry name" value="PLDc_DNaseII_1"/>
    <property type="match status" value="1"/>
</dbReference>
<sequence>MADSDRSKIHCKDDYGNYVDWFVVYKFPSSAYDGYMYMTSETAAQGWTVSNHTIQQPNSMIARSISRMYLKDSKEMWLAYSDNWWWFNRGHSKGILGGDSEGGIWLVHSVPHFPKSRKYGYPWSGKRNGQGALCISLTAGELDKIGDALSLYGPHYDVRRFSTSLDNVYPTIRSTLDGHQQSEKSNFLFNLTSRGGLEFRTFAKSKSFGKDIYEWIGSSLDTSLYVETWRTALMPFPSSCNGLRKIVNVKAIEYAPKKISFSYSIDHSKWAISTIPSKPYVCIGDINRSEHQLSRGGGSVCTSSPELWKAFFGIISETESCKSS</sequence>
<dbReference type="PANTHER" id="PTHR10858:SF23">
    <property type="entry name" value="DEOXYRIBONUCLEASE II"/>
    <property type="match status" value="1"/>
</dbReference>
<keyword evidence="4" id="KW-1185">Reference proteome</keyword>
<dbReference type="Pfam" id="PF03265">
    <property type="entry name" value="DNase_II"/>
    <property type="match status" value="1"/>
</dbReference>
<evidence type="ECO:0000256" key="1">
    <source>
        <dbReference type="ARBA" id="ARBA00007527"/>
    </source>
</evidence>